<dbReference type="OrthoDB" id="2108430at2759"/>
<keyword evidence="3" id="KW-0862">Zinc</keyword>
<dbReference type="GO" id="GO:0003676">
    <property type="term" value="F:nucleic acid binding"/>
    <property type="evidence" value="ECO:0007669"/>
    <property type="project" value="InterPro"/>
</dbReference>
<proteinExistence type="predicted"/>
<dbReference type="VEuPathDB" id="FungiDB:PHYBLDRAFT_180830"/>
<keyword evidence="7" id="KW-1185">Reference proteome</keyword>
<dbReference type="GeneID" id="28999269"/>
<dbReference type="EMBL" id="KV440977">
    <property type="protein sequence ID" value="OAD75583.1"/>
    <property type="molecule type" value="Genomic_DNA"/>
</dbReference>
<dbReference type="PROSITE" id="PS50157">
    <property type="entry name" value="ZINC_FINGER_C2H2_2"/>
    <property type="match status" value="1"/>
</dbReference>
<gene>
    <name evidence="6" type="ORF">PHYBLDRAFT_180830</name>
</gene>
<dbReference type="InterPro" id="IPR036236">
    <property type="entry name" value="Znf_C2H2_sf"/>
</dbReference>
<evidence type="ECO:0000313" key="6">
    <source>
        <dbReference type="EMBL" id="OAD75583.1"/>
    </source>
</evidence>
<organism evidence="6 7">
    <name type="scientific">Phycomyces blakesleeanus (strain ATCC 8743b / DSM 1359 / FGSC 10004 / NBRC 33097 / NRRL 1555)</name>
    <dbReference type="NCBI Taxonomy" id="763407"/>
    <lineage>
        <taxon>Eukaryota</taxon>
        <taxon>Fungi</taxon>
        <taxon>Fungi incertae sedis</taxon>
        <taxon>Mucoromycota</taxon>
        <taxon>Mucoromycotina</taxon>
        <taxon>Mucoromycetes</taxon>
        <taxon>Mucorales</taxon>
        <taxon>Phycomycetaceae</taxon>
        <taxon>Phycomyces</taxon>
    </lineage>
</organism>
<dbReference type="SMART" id="SM00451">
    <property type="entry name" value="ZnF_U1"/>
    <property type="match status" value="1"/>
</dbReference>
<dbReference type="Proteomes" id="UP000077315">
    <property type="component" value="Unassembled WGS sequence"/>
</dbReference>
<evidence type="ECO:0000259" key="5">
    <source>
        <dbReference type="PROSITE" id="PS50157"/>
    </source>
</evidence>
<feature type="domain" description="C2H2-type" evidence="5">
    <location>
        <begin position="67"/>
        <end position="96"/>
    </location>
</feature>
<evidence type="ECO:0000256" key="4">
    <source>
        <dbReference type="PROSITE-ProRule" id="PRU00042"/>
    </source>
</evidence>
<evidence type="ECO:0000256" key="3">
    <source>
        <dbReference type="ARBA" id="ARBA00022833"/>
    </source>
</evidence>
<reference evidence="7" key="1">
    <citation type="submission" date="2015-06" db="EMBL/GenBank/DDBJ databases">
        <title>Expansion of signal transduction pathways in fungi by whole-genome duplication.</title>
        <authorList>
            <consortium name="DOE Joint Genome Institute"/>
            <person name="Corrochano L.M."/>
            <person name="Kuo A."/>
            <person name="Marcet-Houben M."/>
            <person name="Polaino S."/>
            <person name="Salamov A."/>
            <person name="Villalobos J.M."/>
            <person name="Alvarez M.I."/>
            <person name="Avalos J."/>
            <person name="Benito E.P."/>
            <person name="Benoit I."/>
            <person name="Burger G."/>
            <person name="Camino L.P."/>
            <person name="Canovas D."/>
            <person name="Cerda-Olmedo E."/>
            <person name="Cheng J.-F."/>
            <person name="Dominguez A."/>
            <person name="Elias M."/>
            <person name="Eslava A.P."/>
            <person name="Glaser F."/>
            <person name="Grimwood J."/>
            <person name="Gutierrez G."/>
            <person name="Heitman J."/>
            <person name="Henrissat B."/>
            <person name="Iturriaga E.A."/>
            <person name="Lang B.F."/>
            <person name="Lavin J.L."/>
            <person name="Lee S."/>
            <person name="Li W."/>
            <person name="Lindquist E."/>
            <person name="Lopez-Garcia S."/>
            <person name="Luque E.M."/>
            <person name="Marcos A.T."/>
            <person name="Martin J."/>
            <person name="McCluskey K."/>
            <person name="Medina H.R."/>
            <person name="Miralles-Duran A."/>
            <person name="Miyazaki A."/>
            <person name="Munoz-Torres E."/>
            <person name="Oguiza J.A."/>
            <person name="Ohm R."/>
            <person name="Olmedo M."/>
            <person name="Orejas M."/>
            <person name="Ortiz-Castellanos L."/>
            <person name="Pisabarro A.G."/>
            <person name="Rodriguez-Romero J."/>
            <person name="Ruiz-Herrera J."/>
            <person name="Ruiz-Vazquez R."/>
            <person name="Sanz C."/>
            <person name="Schackwitz W."/>
            <person name="Schmutz J."/>
            <person name="Shahriari M."/>
            <person name="Shelest E."/>
            <person name="Silva-Franco F."/>
            <person name="Soanes D."/>
            <person name="Syed K."/>
            <person name="Tagua V.G."/>
            <person name="Talbot N.J."/>
            <person name="Thon M."/>
            <person name="De vries R.P."/>
            <person name="Wiebenga A."/>
            <person name="Yadav J.S."/>
            <person name="Braun E.L."/>
            <person name="Baker S."/>
            <person name="Garre V."/>
            <person name="Horwitz B."/>
            <person name="Torres-Martinez S."/>
            <person name="Idnurm A."/>
            <person name="Herrera-Estrella A."/>
            <person name="Gabaldon T."/>
            <person name="Grigoriev I.V."/>
        </authorList>
    </citation>
    <scope>NUCLEOTIDE SEQUENCE [LARGE SCALE GENOMIC DNA]</scope>
    <source>
        <strain evidence="7">NRRL 1555(-)</strain>
    </source>
</reference>
<dbReference type="AlphaFoldDB" id="A0A162UIX0"/>
<evidence type="ECO:0000256" key="2">
    <source>
        <dbReference type="ARBA" id="ARBA00022771"/>
    </source>
</evidence>
<keyword evidence="1" id="KW-0479">Metal-binding</keyword>
<dbReference type="InterPro" id="IPR013087">
    <property type="entry name" value="Znf_C2H2_type"/>
</dbReference>
<dbReference type="RefSeq" id="XP_018293623.1">
    <property type="nucleotide sequence ID" value="XM_018438363.1"/>
</dbReference>
<dbReference type="InterPro" id="IPR003604">
    <property type="entry name" value="Matrin/U1-like-C_Znf_C2H2"/>
</dbReference>
<dbReference type="Pfam" id="PF12171">
    <property type="entry name" value="zf-C2H2_jaz"/>
    <property type="match status" value="1"/>
</dbReference>
<dbReference type="InParanoid" id="A0A162UIX0"/>
<evidence type="ECO:0000313" key="7">
    <source>
        <dbReference type="Proteomes" id="UP000077315"/>
    </source>
</evidence>
<keyword evidence="2 4" id="KW-0863">Zinc-finger</keyword>
<protein>
    <submittedName>
        <fullName evidence="6">C2H2-type zinc finger transcription factor</fullName>
    </submittedName>
</protein>
<dbReference type="InterPro" id="IPR022755">
    <property type="entry name" value="Znf_C2H2_jaz"/>
</dbReference>
<evidence type="ECO:0000256" key="1">
    <source>
        <dbReference type="ARBA" id="ARBA00022723"/>
    </source>
</evidence>
<dbReference type="GO" id="GO:0008270">
    <property type="term" value="F:zinc ion binding"/>
    <property type="evidence" value="ECO:0007669"/>
    <property type="project" value="UniProtKB-KW"/>
</dbReference>
<dbReference type="SUPFAM" id="SSF57667">
    <property type="entry name" value="beta-beta-alpha zinc fingers"/>
    <property type="match status" value="1"/>
</dbReference>
<dbReference type="Gene3D" id="3.30.160.60">
    <property type="entry name" value="Classic Zinc Finger"/>
    <property type="match status" value="1"/>
</dbReference>
<dbReference type="PROSITE" id="PS00028">
    <property type="entry name" value="ZINC_FINGER_C2H2_1"/>
    <property type="match status" value="1"/>
</dbReference>
<accession>A0A162UIX0</accession>
<sequence>MTLLPLNDPTLGASNINIFLPLDLVPFGLEKLDRSGLVNLKILPSPVATTVGGAGTTKPADSKVNDLYCKPCKKKFSNEATWQNHIKSAKHIANQKKAGKVQPIPQTQKITVEDDPLIVDALFKIEQANKKKVSDPDTATSEYWEISKVLYHLQQPQKTADVLEELIQLTTDLKWKDTHHSAKLALSRLLCLYNKDFGNLSKARQLMLDTVEVQLSICHLELLNVAQQCDREDVATLLSESRKLVTKYLADNSKRSDLVRLVLETSSLFAQNKRPEEKEEGGQNIGIVMGFLAVHLSASVEMKQKNMGRVGELFRIMGSVHRTLDARLLKGELGLDCGTSEQLKESLWDVADTLLVTLEAEDYVRAKIIEERLGNIGSYPDLELIMEISEAIRLLDVDRLKTQVSKLGYMGLLVSVGDEDLLMNQVGFSREYQLDILQRMRTLVAACQDL</sequence>
<name>A0A162UIX0_PHYB8</name>